<dbReference type="AlphaFoldDB" id="A0A418YN19"/>
<protein>
    <submittedName>
        <fullName evidence="1">Murein transglycosylase</fullName>
    </submittedName>
</protein>
<dbReference type="InterPro" id="IPR023346">
    <property type="entry name" value="Lysozyme-like_dom_sf"/>
</dbReference>
<evidence type="ECO:0000313" key="1">
    <source>
        <dbReference type="EMBL" id="RJG52570.1"/>
    </source>
</evidence>
<dbReference type="Proteomes" id="UP000283469">
    <property type="component" value="Unassembled WGS sequence"/>
</dbReference>
<dbReference type="OrthoDB" id="9808681at2"/>
<dbReference type="SUPFAM" id="SSF53955">
    <property type="entry name" value="Lysozyme-like"/>
    <property type="match status" value="1"/>
</dbReference>
<name>A0A418YN19_9SPHN</name>
<dbReference type="EMBL" id="QVRA01000025">
    <property type="protein sequence ID" value="RJG52570.1"/>
    <property type="molecule type" value="Genomic_DNA"/>
</dbReference>
<comment type="caution">
    <text evidence="1">The sequence shown here is derived from an EMBL/GenBank/DDBJ whole genome shotgun (WGS) entry which is preliminary data.</text>
</comment>
<keyword evidence="2" id="KW-1185">Reference proteome</keyword>
<sequence length="153" mass="17250">MLTQTAPAQAKSILSASHEAKIGQCIRQAAAGHEWLERTLWGLRDQEGGWIGAEILNTDGSYDLGPMQVNSWWVGRISKILRRSGSEVRHWLIHDACFNVRAARWIFLSGLALTGDYWHSVGAYHSPTKWRQQRYGANVAGKLIKRFGSDLFE</sequence>
<accession>A0A418YN19</accession>
<reference evidence="1 2" key="1">
    <citation type="submission" date="2018-08" db="EMBL/GenBank/DDBJ databases">
        <title>Sphingobium sp. EO9.</title>
        <authorList>
            <person name="Park Y."/>
            <person name="Kim K.H."/>
            <person name="Jeon C.O."/>
        </authorList>
    </citation>
    <scope>NUCLEOTIDE SEQUENCE [LARGE SCALE GENOMIC DNA]</scope>
    <source>
        <strain evidence="1 2">EO9</strain>
    </source>
</reference>
<evidence type="ECO:0000313" key="2">
    <source>
        <dbReference type="Proteomes" id="UP000283469"/>
    </source>
</evidence>
<dbReference type="CDD" id="cd13400">
    <property type="entry name" value="LT_IagB-like"/>
    <property type="match status" value="1"/>
</dbReference>
<organism evidence="1 2">
    <name type="scientific">Sphingobium terrigena</name>
    <dbReference type="NCBI Taxonomy" id="2304063"/>
    <lineage>
        <taxon>Bacteria</taxon>
        <taxon>Pseudomonadati</taxon>
        <taxon>Pseudomonadota</taxon>
        <taxon>Alphaproteobacteria</taxon>
        <taxon>Sphingomonadales</taxon>
        <taxon>Sphingomonadaceae</taxon>
        <taxon>Sphingobium</taxon>
    </lineage>
</organism>
<proteinExistence type="predicted"/>
<gene>
    <name evidence="1" type="ORF">D0Z70_19720</name>
</gene>